<feature type="region of interest" description="Disordered" evidence="2">
    <location>
        <begin position="39"/>
        <end position="85"/>
    </location>
</feature>
<dbReference type="EMBL" id="JAACJN010000114">
    <property type="protein sequence ID" value="KAF5371903.1"/>
    <property type="molecule type" value="Genomic_DNA"/>
</dbReference>
<name>A0A8H5LW98_9AGAR</name>
<evidence type="ECO:0000256" key="3">
    <source>
        <dbReference type="SAM" id="SignalP"/>
    </source>
</evidence>
<feature type="compositionally biased region" description="Polar residues" evidence="2">
    <location>
        <begin position="381"/>
        <end position="404"/>
    </location>
</feature>
<feature type="signal peptide" evidence="3">
    <location>
        <begin position="1"/>
        <end position="16"/>
    </location>
</feature>
<dbReference type="Proteomes" id="UP000518752">
    <property type="component" value="Unassembled WGS sequence"/>
</dbReference>
<feature type="compositionally biased region" description="Low complexity" evidence="2">
    <location>
        <begin position="420"/>
        <end position="431"/>
    </location>
</feature>
<evidence type="ECO:0000256" key="1">
    <source>
        <dbReference type="SAM" id="Coils"/>
    </source>
</evidence>
<keyword evidence="5" id="KW-1185">Reference proteome</keyword>
<organism evidence="4 5">
    <name type="scientific">Collybiopsis confluens</name>
    <dbReference type="NCBI Taxonomy" id="2823264"/>
    <lineage>
        <taxon>Eukaryota</taxon>
        <taxon>Fungi</taxon>
        <taxon>Dikarya</taxon>
        <taxon>Basidiomycota</taxon>
        <taxon>Agaricomycotina</taxon>
        <taxon>Agaricomycetes</taxon>
        <taxon>Agaricomycetidae</taxon>
        <taxon>Agaricales</taxon>
        <taxon>Marasmiineae</taxon>
        <taxon>Omphalotaceae</taxon>
        <taxon>Collybiopsis</taxon>
    </lineage>
</organism>
<comment type="caution">
    <text evidence="4">The sequence shown here is derived from an EMBL/GenBank/DDBJ whole genome shotgun (WGS) entry which is preliminary data.</text>
</comment>
<feature type="compositionally biased region" description="Low complexity" evidence="2">
    <location>
        <begin position="52"/>
        <end position="70"/>
    </location>
</feature>
<accession>A0A8H5LW98</accession>
<sequence>MPFSFFCTFFLIGDWAFHLPRAPLKLPYSTLNVRRSTLALDLPPQKSKRPESSPTPMTRPSSSSSSPYRSAGDFYPPTSSSSSLVLPRSIKTEPFEASSSYLPSPVTSRSQNVSWDGRHSQYRDLVLRSRSREHSVPAAATGTTPFSSFLSLPTPTDVISRGASTTDSLRQISAPRTSSRCQHCDGLMMVLGEMVVAERRFQERIADLECQVQVGAAATDEGASLAKVKELEGIRDSLETQVRGLNVALEEERTNTRVVEAEKEAFYRRMMELASDKKQWKDKILEQKEELEKSRAACAVTKKKLETMARRIGRFQKAFILSNNLHQHLAAEVKKKDSCISLLENEREALRKQLDEQMDVMMMSGGGGSSVVAARSEETLKNCSQSNSEADNDESMPNKNLSASQEEEEEDPTFDRPGPSGSLGVSSHCSSAPSARRWGVSEPLRGNLPTLEQLNWNFYASQNVGTGNDDSADGEANTERKRKRALVMRSREKLVRNWSIG</sequence>
<keyword evidence="1" id="KW-0175">Coiled coil</keyword>
<gene>
    <name evidence="4" type="ORF">D9757_010609</name>
</gene>
<evidence type="ECO:0000256" key="2">
    <source>
        <dbReference type="SAM" id="MobiDB-lite"/>
    </source>
</evidence>
<dbReference type="AlphaFoldDB" id="A0A8H5LW98"/>
<feature type="region of interest" description="Disordered" evidence="2">
    <location>
        <begin position="378"/>
        <end position="441"/>
    </location>
</feature>
<evidence type="ECO:0000313" key="5">
    <source>
        <dbReference type="Proteomes" id="UP000518752"/>
    </source>
</evidence>
<keyword evidence="3" id="KW-0732">Signal</keyword>
<feature type="coiled-coil region" evidence="1">
    <location>
        <begin position="235"/>
        <end position="297"/>
    </location>
</feature>
<reference evidence="4 5" key="1">
    <citation type="journal article" date="2020" name="ISME J.">
        <title>Uncovering the hidden diversity of litter-decomposition mechanisms in mushroom-forming fungi.</title>
        <authorList>
            <person name="Floudas D."/>
            <person name="Bentzer J."/>
            <person name="Ahren D."/>
            <person name="Johansson T."/>
            <person name="Persson P."/>
            <person name="Tunlid A."/>
        </authorList>
    </citation>
    <scope>NUCLEOTIDE SEQUENCE [LARGE SCALE GENOMIC DNA]</scope>
    <source>
        <strain evidence="4 5">CBS 406.79</strain>
    </source>
</reference>
<feature type="chain" id="PRO_5034323572" evidence="3">
    <location>
        <begin position="17"/>
        <end position="501"/>
    </location>
</feature>
<proteinExistence type="predicted"/>
<protein>
    <submittedName>
        <fullName evidence="4">Uncharacterized protein</fullName>
    </submittedName>
</protein>
<evidence type="ECO:0000313" key="4">
    <source>
        <dbReference type="EMBL" id="KAF5371903.1"/>
    </source>
</evidence>